<organism evidence="1 2">
    <name type="scientific">Hyphomicrobium sulfonivorans</name>
    <dbReference type="NCBI Taxonomy" id="121290"/>
    <lineage>
        <taxon>Bacteria</taxon>
        <taxon>Pseudomonadati</taxon>
        <taxon>Pseudomonadota</taxon>
        <taxon>Alphaproteobacteria</taxon>
        <taxon>Hyphomicrobiales</taxon>
        <taxon>Hyphomicrobiaceae</taxon>
        <taxon>Hyphomicrobium</taxon>
    </lineage>
</organism>
<dbReference type="EMBL" id="LMTR01000011">
    <property type="protein sequence ID" value="KWT72428.1"/>
    <property type="molecule type" value="Genomic_DNA"/>
</dbReference>
<comment type="caution">
    <text evidence="1">The sequence shown here is derived from an EMBL/GenBank/DDBJ whole genome shotgun (WGS) entry which is preliminary data.</text>
</comment>
<evidence type="ECO:0000313" key="1">
    <source>
        <dbReference type="EMBL" id="KWT72428.1"/>
    </source>
</evidence>
<dbReference type="AlphaFoldDB" id="A0A109BP81"/>
<evidence type="ECO:0000313" key="2">
    <source>
        <dbReference type="Proteomes" id="UP000059074"/>
    </source>
</evidence>
<proteinExistence type="predicted"/>
<name>A0A109BP81_HYPSL</name>
<sequence>MTVLMLQLCVKIDAPMLLPESVRPQSASGHLQCVARLAGVHPFAALAR</sequence>
<dbReference type="PATRIC" id="fig|121290.4.peg.1441"/>
<protein>
    <submittedName>
        <fullName evidence="1">Uncharacterized protein</fullName>
    </submittedName>
</protein>
<dbReference type="Proteomes" id="UP000059074">
    <property type="component" value="Unassembled WGS sequence"/>
</dbReference>
<gene>
    <name evidence="1" type="ORF">APY04_0119</name>
</gene>
<accession>A0A109BP81</accession>
<keyword evidence="2" id="KW-1185">Reference proteome</keyword>
<reference evidence="1 2" key="1">
    <citation type="submission" date="2015-10" db="EMBL/GenBank/DDBJ databases">
        <title>Transcriptomic analysis of a linuron degrading triple-species bacterial consortium.</title>
        <authorList>
            <person name="Albers P."/>
        </authorList>
    </citation>
    <scope>NUCLEOTIDE SEQUENCE [LARGE SCALE GENOMIC DNA]</scope>
    <source>
        <strain evidence="1 2">WDL6</strain>
    </source>
</reference>